<evidence type="ECO:0000256" key="4">
    <source>
        <dbReference type="ARBA" id="ARBA00023125"/>
    </source>
</evidence>
<feature type="domain" description="BHLH" evidence="8">
    <location>
        <begin position="119"/>
        <end position="170"/>
    </location>
</feature>
<protein>
    <recommendedName>
        <fullName evidence="8">BHLH domain-containing protein</fullName>
    </recommendedName>
</protein>
<accession>A0A6V7VHQ9</accession>
<comment type="caution">
    <text evidence="9">The sequence shown here is derived from an EMBL/GenBank/DDBJ whole genome shotgun (WGS) entry which is preliminary data.</text>
</comment>
<name>A0A6V7VHQ9_MELEN</name>
<keyword evidence="1" id="KW-0217">Developmental protein</keyword>
<feature type="compositionally biased region" description="Polar residues" evidence="7">
    <location>
        <begin position="1"/>
        <end position="23"/>
    </location>
</feature>
<dbReference type="Proteomes" id="UP000580250">
    <property type="component" value="Unassembled WGS sequence"/>
</dbReference>
<dbReference type="InterPro" id="IPR011598">
    <property type="entry name" value="bHLH_dom"/>
</dbReference>
<evidence type="ECO:0000259" key="8">
    <source>
        <dbReference type="PROSITE" id="PS50888"/>
    </source>
</evidence>
<evidence type="ECO:0000256" key="1">
    <source>
        <dbReference type="ARBA" id="ARBA00022473"/>
    </source>
</evidence>
<keyword evidence="4" id="KW-0238">DNA-binding</keyword>
<feature type="region of interest" description="Disordered" evidence="7">
    <location>
        <begin position="1"/>
        <end position="32"/>
    </location>
</feature>
<keyword evidence="5" id="KW-0804">Transcription</keyword>
<keyword evidence="2" id="KW-0221">Differentiation</keyword>
<dbReference type="GO" id="GO:0000981">
    <property type="term" value="F:DNA-binding transcription factor activity, RNA polymerase II-specific"/>
    <property type="evidence" value="ECO:0007669"/>
    <property type="project" value="TreeGrafter"/>
</dbReference>
<dbReference type="Pfam" id="PF00010">
    <property type="entry name" value="HLH"/>
    <property type="match status" value="1"/>
</dbReference>
<evidence type="ECO:0000256" key="7">
    <source>
        <dbReference type="SAM" id="MobiDB-lite"/>
    </source>
</evidence>
<keyword evidence="6" id="KW-0539">Nucleus</keyword>
<evidence type="ECO:0000256" key="5">
    <source>
        <dbReference type="ARBA" id="ARBA00023163"/>
    </source>
</evidence>
<proteinExistence type="predicted"/>
<dbReference type="GO" id="GO:0030154">
    <property type="term" value="P:cell differentiation"/>
    <property type="evidence" value="ECO:0007669"/>
    <property type="project" value="UniProtKB-KW"/>
</dbReference>
<reference evidence="9 10" key="1">
    <citation type="submission" date="2020-08" db="EMBL/GenBank/DDBJ databases">
        <authorList>
            <person name="Koutsovoulos G."/>
            <person name="Danchin GJ E."/>
        </authorList>
    </citation>
    <scope>NUCLEOTIDE SEQUENCE [LARGE SCALE GENOMIC DNA]</scope>
</reference>
<organism evidence="9 10">
    <name type="scientific">Meloidogyne enterolobii</name>
    <name type="common">Root-knot nematode worm</name>
    <name type="synonym">Meloidogyne mayaguensis</name>
    <dbReference type="NCBI Taxonomy" id="390850"/>
    <lineage>
        <taxon>Eukaryota</taxon>
        <taxon>Metazoa</taxon>
        <taxon>Ecdysozoa</taxon>
        <taxon>Nematoda</taxon>
        <taxon>Chromadorea</taxon>
        <taxon>Rhabditida</taxon>
        <taxon>Tylenchina</taxon>
        <taxon>Tylenchomorpha</taxon>
        <taxon>Tylenchoidea</taxon>
        <taxon>Meloidogynidae</taxon>
        <taxon>Meloidogyninae</taxon>
        <taxon>Meloidogyne</taxon>
    </lineage>
</organism>
<dbReference type="AlphaFoldDB" id="A0A6V7VHQ9"/>
<evidence type="ECO:0000313" key="10">
    <source>
        <dbReference type="Proteomes" id="UP000580250"/>
    </source>
</evidence>
<dbReference type="SUPFAM" id="SSF47459">
    <property type="entry name" value="HLH, helix-loop-helix DNA-binding domain"/>
    <property type="match status" value="1"/>
</dbReference>
<keyword evidence="3" id="KW-0805">Transcription regulation</keyword>
<dbReference type="InterPro" id="IPR036638">
    <property type="entry name" value="HLH_DNA-bd_sf"/>
</dbReference>
<dbReference type="OrthoDB" id="8583783at2759"/>
<evidence type="ECO:0000256" key="2">
    <source>
        <dbReference type="ARBA" id="ARBA00022782"/>
    </source>
</evidence>
<dbReference type="GO" id="GO:0046983">
    <property type="term" value="F:protein dimerization activity"/>
    <property type="evidence" value="ECO:0007669"/>
    <property type="project" value="InterPro"/>
</dbReference>
<dbReference type="Gene3D" id="4.10.280.10">
    <property type="entry name" value="Helix-loop-helix DNA-binding domain"/>
    <property type="match status" value="1"/>
</dbReference>
<dbReference type="PANTHER" id="PTHR23349:SF50">
    <property type="entry name" value="PROTEIN TWIST"/>
    <property type="match status" value="1"/>
</dbReference>
<dbReference type="SMART" id="SM00353">
    <property type="entry name" value="HLH"/>
    <property type="match status" value="1"/>
</dbReference>
<evidence type="ECO:0000256" key="6">
    <source>
        <dbReference type="ARBA" id="ARBA00023242"/>
    </source>
</evidence>
<sequence length="245" mass="28494">MFSISPPQNHPSSSPLYSPQTEETFGKKEELSTKSVSKNLKNKIKINLNNKIINKPAFVASTLAQRQILPQNAPCRQRYNAAFNALQFAYKQLMTQKHSNVENGCKIEQIVDEQKLLELKRNMANCRERQRTEELNEAFKRLRHTIPSIPSDKMSKIHTLRIATEYIRFLDRAYKLMDLATNNENVFINNSINYFSNEEQMAVTTFESINQLRTNFNLWRSELSTINMMAEKQKKNINNSENDLS</sequence>
<gene>
    <name evidence="9" type="ORF">MENT_LOCUS25567</name>
</gene>
<dbReference type="EMBL" id="CAJEWN010000226">
    <property type="protein sequence ID" value="CAD2173928.1"/>
    <property type="molecule type" value="Genomic_DNA"/>
</dbReference>
<dbReference type="PROSITE" id="PS50888">
    <property type="entry name" value="BHLH"/>
    <property type="match status" value="1"/>
</dbReference>
<dbReference type="InterPro" id="IPR050283">
    <property type="entry name" value="E-box_TF_Regulators"/>
</dbReference>
<dbReference type="PANTHER" id="PTHR23349">
    <property type="entry name" value="BASIC HELIX-LOOP-HELIX TRANSCRIPTION FACTOR, TWIST"/>
    <property type="match status" value="1"/>
</dbReference>
<evidence type="ECO:0000313" key="9">
    <source>
        <dbReference type="EMBL" id="CAD2173928.1"/>
    </source>
</evidence>
<dbReference type="GO" id="GO:0000977">
    <property type="term" value="F:RNA polymerase II transcription regulatory region sequence-specific DNA binding"/>
    <property type="evidence" value="ECO:0007669"/>
    <property type="project" value="TreeGrafter"/>
</dbReference>
<evidence type="ECO:0000256" key="3">
    <source>
        <dbReference type="ARBA" id="ARBA00023015"/>
    </source>
</evidence>